<dbReference type="AlphaFoldDB" id="A0A4Q9MA88"/>
<sequence>MATTSMNRHTLCTCSMCTELDPIGQWIPTTTSLSHERMARRMNSPFYQRGRGRATVTGSRARRDTLRGGRGATSNLLRGSRGRPPTRSGAVSIPSSVPASIPTKRVRTTSPLNTLLRDEALESSTTPFDDLVPADIDYLIDGPTGPLGVEDLQDLTKNFPHSADLLLDGGDDAPMRQATISDERAQLNTSEAQP</sequence>
<name>A0A4Q9MA88_9APHY</name>
<dbReference type="Proteomes" id="UP000292957">
    <property type="component" value="Unassembled WGS sequence"/>
</dbReference>
<accession>A0A4Q9MA88</accession>
<gene>
    <name evidence="2" type="ORF">BD311DRAFT_732677</name>
</gene>
<evidence type="ECO:0000313" key="2">
    <source>
        <dbReference type="EMBL" id="TBU22616.1"/>
    </source>
</evidence>
<reference evidence="2" key="1">
    <citation type="submission" date="2019-01" db="EMBL/GenBank/DDBJ databases">
        <title>Draft genome sequences of three monokaryotic isolates of the white-rot basidiomycete fungus Dichomitus squalens.</title>
        <authorList>
            <consortium name="DOE Joint Genome Institute"/>
            <person name="Lopez S.C."/>
            <person name="Andreopoulos B."/>
            <person name="Pangilinan J."/>
            <person name="Lipzen A."/>
            <person name="Riley R."/>
            <person name="Ahrendt S."/>
            <person name="Ng V."/>
            <person name="Barry K."/>
            <person name="Daum C."/>
            <person name="Grigoriev I.V."/>
            <person name="Hilden K.S."/>
            <person name="Makela M.R."/>
            <person name="de Vries R.P."/>
        </authorList>
    </citation>
    <scope>NUCLEOTIDE SEQUENCE [LARGE SCALE GENOMIC DNA]</scope>
    <source>
        <strain evidence="2">OM18370.1</strain>
    </source>
</reference>
<dbReference type="EMBL" id="ML143535">
    <property type="protein sequence ID" value="TBU22616.1"/>
    <property type="molecule type" value="Genomic_DNA"/>
</dbReference>
<proteinExistence type="predicted"/>
<protein>
    <submittedName>
        <fullName evidence="2">Uncharacterized protein</fullName>
    </submittedName>
</protein>
<organism evidence="2">
    <name type="scientific">Dichomitus squalens</name>
    <dbReference type="NCBI Taxonomy" id="114155"/>
    <lineage>
        <taxon>Eukaryota</taxon>
        <taxon>Fungi</taxon>
        <taxon>Dikarya</taxon>
        <taxon>Basidiomycota</taxon>
        <taxon>Agaricomycotina</taxon>
        <taxon>Agaricomycetes</taxon>
        <taxon>Polyporales</taxon>
        <taxon>Polyporaceae</taxon>
        <taxon>Dichomitus</taxon>
    </lineage>
</organism>
<evidence type="ECO:0000256" key="1">
    <source>
        <dbReference type="SAM" id="MobiDB-lite"/>
    </source>
</evidence>
<feature type="compositionally biased region" description="Low complexity" evidence="1">
    <location>
        <begin position="78"/>
        <end position="98"/>
    </location>
</feature>
<feature type="region of interest" description="Disordered" evidence="1">
    <location>
        <begin position="49"/>
        <end position="98"/>
    </location>
</feature>